<dbReference type="GO" id="GO:0008270">
    <property type="term" value="F:zinc ion binding"/>
    <property type="evidence" value="ECO:0007669"/>
    <property type="project" value="UniProtKB-KW"/>
</dbReference>
<dbReference type="SMART" id="SM00184">
    <property type="entry name" value="RING"/>
    <property type="match status" value="1"/>
</dbReference>
<name>A0A673ADY7_9TELE</name>
<evidence type="ECO:0000256" key="4">
    <source>
        <dbReference type="PROSITE-ProRule" id="PRU00175"/>
    </source>
</evidence>
<keyword evidence="1" id="KW-0479">Metal-binding</keyword>
<dbReference type="AlphaFoldDB" id="A0A673ADY7"/>
<reference evidence="6" key="3">
    <citation type="submission" date="2025-09" db="UniProtKB">
        <authorList>
            <consortium name="Ensembl"/>
        </authorList>
    </citation>
    <scope>IDENTIFICATION</scope>
</reference>
<keyword evidence="2 4" id="KW-0863">Zinc-finger</keyword>
<dbReference type="InterPro" id="IPR001841">
    <property type="entry name" value="Znf_RING"/>
</dbReference>
<reference evidence="6" key="1">
    <citation type="submission" date="2019-06" db="EMBL/GenBank/DDBJ databases">
        <authorList>
            <consortium name="Wellcome Sanger Institute Data Sharing"/>
        </authorList>
    </citation>
    <scope>NUCLEOTIDE SEQUENCE [LARGE SCALE GENOMIC DNA]</scope>
</reference>
<dbReference type="SUPFAM" id="SSF57850">
    <property type="entry name" value="RING/U-box"/>
    <property type="match status" value="1"/>
</dbReference>
<dbReference type="Proteomes" id="UP000472271">
    <property type="component" value="Chromosome 18"/>
</dbReference>
<proteinExistence type="predicted"/>
<dbReference type="InterPro" id="IPR018957">
    <property type="entry name" value="Znf_C3HC4_RING-type"/>
</dbReference>
<keyword evidence="7" id="KW-1185">Reference proteome</keyword>
<evidence type="ECO:0000313" key="6">
    <source>
        <dbReference type="Ensembl" id="ENSSORP00005027444.1"/>
    </source>
</evidence>
<dbReference type="Gene3D" id="3.30.40.10">
    <property type="entry name" value="Zinc/RING finger domain, C3HC4 (zinc finger)"/>
    <property type="match status" value="1"/>
</dbReference>
<dbReference type="Ensembl" id="ENSSORT00005028232.1">
    <property type="protein sequence ID" value="ENSSORP00005027444.1"/>
    <property type="gene ID" value="ENSSORG00005013102.1"/>
</dbReference>
<sequence length="149" mass="16477">GSDPQPDQVLDPAQSCECRCDPLNKTERTHVPEVDQPSCSLCQKVQSDPVRTSCGHWLCRQCITSYWDQSGSSGDSSCPQCEETSRTRAELQIHSSVQSKTGHLSEHVCTSLNTTCVQLSLTEHHNKEHLNLVSIVTGLGFVIWKLLSI</sequence>
<keyword evidence="3" id="KW-0862">Zinc</keyword>
<dbReference type="InterPro" id="IPR017907">
    <property type="entry name" value="Znf_RING_CS"/>
</dbReference>
<dbReference type="Pfam" id="PF00097">
    <property type="entry name" value="zf-C3HC4"/>
    <property type="match status" value="1"/>
</dbReference>
<dbReference type="InterPro" id="IPR051051">
    <property type="entry name" value="E3_ubiq-ligase_TRIM/RNF"/>
</dbReference>
<feature type="domain" description="RING-type" evidence="5">
    <location>
        <begin position="39"/>
        <end position="82"/>
    </location>
</feature>
<dbReference type="PANTHER" id="PTHR25465">
    <property type="entry name" value="B-BOX DOMAIN CONTAINING"/>
    <property type="match status" value="1"/>
</dbReference>
<dbReference type="InParanoid" id="A0A673ADY7"/>
<evidence type="ECO:0000313" key="7">
    <source>
        <dbReference type="Proteomes" id="UP000472271"/>
    </source>
</evidence>
<evidence type="ECO:0000256" key="1">
    <source>
        <dbReference type="ARBA" id="ARBA00022723"/>
    </source>
</evidence>
<dbReference type="PROSITE" id="PS50089">
    <property type="entry name" value="ZF_RING_2"/>
    <property type="match status" value="1"/>
</dbReference>
<evidence type="ECO:0000256" key="3">
    <source>
        <dbReference type="ARBA" id="ARBA00022833"/>
    </source>
</evidence>
<accession>A0A673ADY7</accession>
<dbReference type="InterPro" id="IPR013083">
    <property type="entry name" value="Znf_RING/FYVE/PHD"/>
</dbReference>
<dbReference type="PROSITE" id="PS00518">
    <property type="entry name" value="ZF_RING_1"/>
    <property type="match status" value="1"/>
</dbReference>
<evidence type="ECO:0000259" key="5">
    <source>
        <dbReference type="PROSITE" id="PS50089"/>
    </source>
</evidence>
<evidence type="ECO:0000256" key="2">
    <source>
        <dbReference type="ARBA" id="ARBA00022771"/>
    </source>
</evidence>
<protein>
    <recommendedName>
        <fullName evidence="5">RING-type domain-containing protein</fullName>
    </recommendedName>
</protein>
<reference evidence="6" key="2">
    <citation type="submission" date="2025-08" db="UniProtKB">
        <authorList>
            <consortium name="Ensembl"/>
        </authorList>
    </citation>
    <scope>IDENTIFICATION</scope>
</reference>
<dbReference type="PANTHER" id="PTHR25465:SF31">
    <property type="entry name" value="RING-TYPE DOMAIN-CONTAINING PROTEIN"/>
    <property type="match status" value="1"/>
</dbReference>
<organism evidence="6 7">
    <name type="scientific">Sphaeramia orbicularis</name>
    <name type="common">orbiculate cardinalfish</name>
    <dbReference type="NCBI Taxonomy" id="375764"/>
    <lineage>
        <taxon>Eukaryota</taxon>
        <taxon>Metazoa</taxon>
        <taxon>Chordata</taxon>
        <taxon>Craniata</taxon>
        <taxon>Vertebrata</taxon>
        <taxon>Euteleostomi</taxon>
        <taxon>Actinopterygii</taxon>
        <taxon>Neopterygii</taxon>
        <taxon>Teleostei</taxon>
        <taxon>Neoteleostei</taxon>
        <taxon>Acanthomorphata</taxon>
        <taxon>Gobiaria</taxon>
        <taxon>Kurtiformes</taxon>
        <taxon>Apogonoidei</taxon>
        <taxon>Apogonidae</taxon>
        <taxon>Apogoninae</taxon>
        <taxon>Sphaeramia</taxon>
    </lineage>
</organism>